<dbReference type="AlphaFoldDB" id="A0A415LEZ0"/>
<evidence type="ECO:0000313" key="3">
    <source>
        <dbReference type="EMBL" id="RHL47081.1"/>
    </source>
</evidence>
<protein>
    <recommendedName>
        <fullName evidence="2">Metalloprotease TldD/E C-terminal domain-containing protein</fullName>
    </recommendedName>
</protein>
<sequence length="419" mass="47664">MHDIERAKYLIDKLKQNYGFIEISFVIKIKKEFYIIDTSYAHKNISMTFGVINLVGETFASIDFKGKIPSLPEIEYATNNTSSICTKKEMKGYLNLSEIIVDNVAIRDHYDICENDLAELVQISNERKTNIQINQIEYYSVYLNSFGSSNIEKKVNYSGGFFGKFVNQRNFFENDWNRLIRGFLKEKLSSNNLKSNKIFGEYEVVFSSQVASIFFHEIGHLLEYGTWCIREGQKISNISLNIWNKTNAENGYSNYMFDNEGIKGENTKLIENGVVISNIHSKITALQNGKSVNGYGRITEEDSRVKPRMAQIFVENSKINDLSIISSVKSGIYIEEAISGQTALRTQSVRIKCKKAKKIYKGILLEEVCVDYCGGNAIELLDNILAVGSESYCYNGMCSGELPVSYESPIVHIKKVKIW</sequence>
<dbReference type="GO" id="GO:0005829">
    <property type="term" value="C:cytosol"/>
    <property type="evidence" value="ECO:0007669"/>
    <property type="project" value="TreeGrafter"/>
</dbReference>
<dbReference type="RefSeq" id="WP_118379266.1">
    <property type="nucleotide sequence ID" value="NZ_CABJDQ010000002.1"/>
</dbReference>
<accession>A0A415LEZ0</accession>
<dbReference type="Pfam" id="PF19289">
    <property type="entry name" value="PmbA_TldD_3rd"/>
    <property type="match status" value="1"/>
</dbReference>
<dbReference type="GO" id="GO:0006508">
    <property type="term" value="P:proteolysis"/>
    <property type="evidence" value="ECO:0007669"/>
    <property type="project" value="InterPro"/>
</dbReference>
<organism evidence="3 4">
    <name type="scientific">Eubacterium ventriosum</name>
    <dbReference type="NCBI Taxonomy" id="39496"/>
    <lineage>
        <taxon>Bacteria</taxon>
        <taxon>Bacillati</taxon>
        <taxon>Bacillota</taxon>
        <taxon>Clostridia</taxon>
        <taxon>Eubacteriales</taxon>
        <taxon>Eubacteriaceae</taxon>
        <taxon>Eubacterium</taxon>
    </lineage>
</organism>
<dbReference type="EMBL" id="QROT01000002">
    <property type="protein sequence ID" value="RHL47081.1"/>
    <property type="molecule type" value="Genomic_DNA"/>
</dbReference>
<dbReference type="PANTHER" id="PTHR30624">
    <property type="entry name" value="UNCHARACTERIZED PROTEIN TLDD AND PMBA"/>
    <property type="match status" value="1"/>
</dbReference>
<evidence type="ECO:0000256" key="1">
    <source>
        <dbReference type="ARBA" id="ARBA00005836"/>
    </source>
</evidence>
<evidence type="ECO:0000313" key="4">
    <source>
        <dbReference type="Proteomes" id="UP000283314"/>
    </source>
</evidence>
<feature type="domain" description="Metalloprotease TldD/E C-terminal" evidence="2">
    <location>
        <begin position="200"/>
        <end position="418"/>
    </location>
</feature>
<dbReference type="InterPro" id="IPR051463">
    <property type="entry name" value="Peptidase_U62_metallo"/>
</dbReference>
<reference evidence="3 4" key="1">
    <citation type="submission" date="2018-08" db="EMBL/GenBank/DDBJ databases">
        <title>A genome reference for cultivated species of the human gut microbiota.</title>
        <authorList>
            <person name="Zou Y."/>
            <person name="Xue W."/>
            <person name="Luo G."/>
        </authorList>
    </citation>
    <scope>NUCLEOTIDE SEQUENCE [LARGE SCALE GENOMIC DNA]</scope>
    <source>
        <strain evidence="3 4">AF37-4</strain>
    </source>
</reference>
<proteinExistence type="inferred from homology"/>
<gene>
    <name evidence="3" type="ORF">DW018_02880</name>
</gene>
<dbReference type="Proteomes" id="UP000283314">
    <property type="component" value="Unassembled WGS sequence"/>
</dbReference>
<comment type="similarity">
    <text evidence="1">Belongs to the peptidase U62 family.</text>
</comment>
<dbReference type="InterPro" id="IPR045569">
    <property type="entry name" value="Metalloprtase-TldD/E_C"/>
</dbReference>
<dbReference type="PANTHER" id="PTHR30624:SF0">
    <property type="entry name" value="METALLOPROTEASE SLR0863"/>
    <property type="match status" value="1"/>
</dbReference>
<dbReference type="GO" id="GO:0008237">
    <property type="term" value="F:metallopeptidase activity"/>
    <property type="evidence" value="ECO:0007669"/>
    <property type="project" value="InterPro"/>
</dbReference>
<dbReference type="GeneID" id="66466177"/>
<name>A0A415LEZ0_9FIRM</name>
<evidence type="ECO:0000259" key="2">
    <source>
        <dbReference type="Pfam" id="PF19289"/>
    </source>
</evidence>
<dbReference type="SUPFAM" id="SSF111283">
    <property type="entry name" value="Putative modulator of DNA gyrase, PmbA/TldD"/>
    <property type="match status" value="1"/>
</dbReference>
<comment type="caution">
    <text evidence="3">The sequence shown here is derived from an EMBL/GenBank/DDBJ whole genome shotgun (WGS) entry which is preliminary data.</text>
</comment>
<dbReference type="InterPro" id="IPR036059">
    <property type="entry name" value="TldD/PmbA_sf"/>
</dbReference>